<dbReference type="Pfam" id="PF15506">
    <property type="entry name" value="OCC1"/>
    <property type="match status" value="1"/>
</dbReference>
<evidence type="ECO:0000313" key="4">
    <source>
        <dbReference type="Proteomes" id="UP000324632"/>
    </source>
</evidence>
<keyword evidence="4" id="KW-1185">Reference proteome</keyword>
<reference evidence="3 4" key="1">
    <citation type="journal article" date="2019" name="Mol. Ecol. Resour.">
        <title>Chromosome-level genome assembly of Triplophysa tibetana, a fish adapted to the harsh high-altitude environment of the Tibetan Plateau.</title>
        <authorList>
            <person name="Yang X."/>
            <person name="Liu H."/>
            <person name="Ma Z."/>
            <person name="Zou Y."/>
            <person name="Zou M."/>
            <person name="Mao Y."/>
            <person name="Li X."/>
            <person name="Wang H."/>
            <person name="Chen T."/>
            <person name="Wang W."/>
            <person name="Yang R."/>
        </authorList>
    </citation>
    <scope>NUCLEOTIDE SEQUENCE [LARGE SCALE GENOMIC DNA]</scope>
    <source>
        <strain evidence="3">TTIB1903HZAU</strain>
        <tissue evidence="3">Muscle</tissue>
    </source>
</reference>
<evidence type="ECO:0000313" key="3">
    <source>
        <dbReference type="EMBL" id="KAA0720961.1"/>
    </source>
</evidence>
<dbReference type="InterPro" id="IPR029133">
    <property type="entry name" value="OCC1"/>
</dbReference>
<protein>
    <submittedName>
        <fullName evidence="3">Overexpressed in colon carcinoma 1 protein-like protein</fullName>
    </submittedName>
</protein>
<feature type="compositionally biased region" description="Polar residues" evidence="2">
    <location>
        <begin position="1"/>
        <end position="12"/>
    </location>
</feature>
<comment type="caution">
    <text evidence="3">The sequence shown here is derived from an EMBL/GenBank/DDBJ whole genome shotgun (WGS) entry which is preliminary data.</text>
</comment>
<gene>
    <name evidence="3" type="ORF">E1301_Tti002030</name>
</gene>
<organism evidence="3 4">
    <name type="scientific">Triplophysa tibetana</name>
    <dbReference type="NCBI Taxonomy" id="1572043"/>
    <lineage>
        <taxon>Eukaryota</taxon>
        <taxon>Metazoa</taxon>
        <taxon>Chordata</taxon>
        <taxon>Craniata</taxon>
        <taxon>Vertebrata</taxon>
        <taxon>Euteleostomi</taxon>
        <taxon>Actinopterygii</taxon>
        <taxon>Neopterygii</taxon>
        <taxon>Teleostei</taxon>
        <taxon>Ostariophysi</taxon>
        <taxon>Cypriniformes</taxon>
        <taxon>Nemacheilidae</taxon>
        <taxon>Triplophysa</taxon>
    </lineage>
</organism>
<dbReference type="Proteomes" id="UP000324632">
    <property type="component" value="Chromosome 5"/>
</dbReference>
<name>A0A5A9PIF8_9TELE</name>
<feature type="compositionally biased region" description="Basic and acidic residues" evidence="2">
    <location>
        <begin position="18"/>
        <end position="34"/>
    </location>
</feature>
<feature type="region of interest" description="Disordered" evidence="2">
    <location>
        <begin position="1"/>
        <end position="35"/>
    </location>
</feature>
<dbReference type="PANTHER" id="PTHR38502">
    <property type="entry name" value="OVEREXPRESSED IN COLON CARCINOMA 1 PROTEIN"/>
    <property type="match status" value="1"/>
</dbReference>
<sequence>MGCGNSTPTTTAAGPAESVKDIQDDSSGDEEKRQNYGGVYVGIPADLSNVAPGQIPSTHKGLGCGCMLTRYLSLKTKYPSLPLYSSTGEIESMGCLPSQCAETSDFLYLSPLRSLSVIPIHSNDSTQKTEEDKASSPSLPGHAVCPPSL</sequence>
<feature type="region of interest" description="Disordered" evidence="2">
    <location>
        <begin position="123"/>
        <end position="149"/>
    </location>
</feature>
<accession>A0A5A9PIF8</accession>
<evidence type="ECO:0000256" key="2">
    <source>
        <dbReference type="SAM" id="MobiDB-lite"/>
    </source>
</evidence>
<dbReference type="PANTHER" id="PTHR38502:SF1">
    <property type="entry name" value="OVEREXPRESSED IN COLON CARCINOMA 1 PROTEIN"/>
    <property type="match status" value="1"/>
</dbReference>
<dbReference type="EMBL" id="SOYY01000005">
    <property type="protein sequence ID" value="KAA0720961.1"/>
    <property type="molecule type" value="Genomic_DNA"/>
</dbReference>
<proteinExistence type="inferred from homology"/>
<dbReference type="AlphaFoldDB" id="A0A5A9PIF8"/>
<comment type="similarity">
    <text evidence="1">Belongs to the OCC1 family.</text>
</comment>
<evidence type="ECO:0000256" key="1">
    <source>
        <dbReference type="ARBA" id="ARBA00005237"/>
    </source>
</evidence>